<evidence type="ECO:0008006" key="4">
    <source>
        <dbReference type="Google" id="ProtNLM"/>
    </source>
</evidence>
<comment type="caution">
    <text evidence="2">The sequence shown here is derived from an EMBL/GenBank/DDBJ whole genome shotgun (WGS) entry which is preliminary data.</text>
</comment>
<dbReference type="EMBL" id="JAGGLP010000001">
    <property type="protein sequence ID" value="MBP2047095.1"/>
    <property type="molecule type" value="Genomic_DNA"/>
</dbReference>
<proteinExistence type="predicted"/>
<sequence length="78" mass="8419">MAAGTLIDLAVPPRRQVRRKAPPTECGRRRAGTRESRPAPRSSAADNHRGPKADNHPGRKADNHPGPNSMGASLFNRC</sequence>
<feature type="compositionally biased region" description="Basic and acidic residues" evidence="1">
    <location>
        <begin position="46"/>
        <end position="63"/>
    </location>
</feature>
<evidence type="ECO:0000313" key="3">
    <source>
        <dbReference type="Proteomes" id="UP001519309"/>
    </source>
</evidence>
<keyword evidence="3" id="KW-1185">Reference proteome</keyword>
<evidence type="ECO:0000313" key="2">
    <source>
        <dbReference type="EMBL" id="MBP2047095.1"/>
    </source>
</evidence>
<gene>
    <name evidence="2" type="ORF">J2Z21_000017</name>
</gene>
<accession>A0ABS4LI84</accession>
<feature type="compositionally biased region" description="Basic and acidic residues" evidence="1">
    <location>
        <begin position="26"/>
        <end position="38"/>
    </location>
</feature>
<dbReference type="Proteomes" id="UP001519309">
    <property type="component" value="Unassembled WGS sequence"/>
</dbReference>
<reference evidence="2 3" key="1">
    <citation type="submission" date="2021-03" db="EMBL/GenBank/DDBJ databases">
        <title>Genomic Encyclopedia of Type Strains, Phase IV (KMG-IV): sequencing the most valuable type-strain genomes for metagenomic binning, comparative biology and taxonomic classification.</title>
        <authorList>
            <person name="Goeker M."/>
        </authorList>
    </citation>
    <scope>NUCLEOTIDE SEQUENCE [LARGE SCALE GENOMIC DNA]</scope>
    <source>
        <strain evidence="2 3">DSM 40499</strain>
    </source>
</reference>
<name>A0ABS4LI84_9ACTN</name>
<evidence type="ECO:0000256" key="1">
    <source>
        <dbReference type="SAM" id="MobiDB-lite"/>
    </source>
</evidence>
<protein>
    <recommendedName>
        <fullName evidence="4">Transposase</fullName>
    </recommendedName>
</protein>
<feature type="region of interest" description="Disordered" evidence="1">
    <location>
        <begin position="1"/>
        <end position="78"/>
    </location>
</feature>
<organism evidence="2 3">
    <name type="scientific">Streptomyces griseochromogenes</name>
    <dbReference type="NCBI Taxonomy" id="68214"/>
    <lineage>
        <taxon>Bacteria</taxon>
        <taxon>Bacillati</taxon>
        <taxon>Actinomycetota</taxon>
        <taxon>Actinomycetes</taxon>
        <taxon>Kitasatosporales</taxon>
        <taxon>Streptomycetaceae</taxon>
        <taxon>Streptomyces</taxon>
    </lineage>
</organism>